<feature type="non-terminal residue" evidence="2">
    <location>
        <position position="1"/>
    </location>
</feature>
<dbReference type="AlphaFoldDB" id="A0A081ACT2"/>
<evidence type="ECO:0000313" key="2">
    <source>
        <dbReference type="EMBL" id="ETO76693.1"/>
    </source>
</evidence>
<name>A0A081ACT2_PHYNI</name>
<dbReference type="OrthoDB" id="78188at2759"/>
<reference evidence="2 3" key="1">
    <citation type="submission" date="2013-11" db="EMBL/GenBank/DDBJ databases">
        <title>The Genome Sequence of Phytophthora parasitica P1976.</title>
        <authorList>
            <consortium name="The Broad Institute Genomics Platform"/>
            <person name="Russ C."/>
            <person name="Tyler B."/>
            <person name="Panabieres F."/>
            <person name="Shan W."/>
            <person name="Tripathy S."/>
            <person name="Grunwald N."/>
            <person name="Machado M."/>
            <person name="Johnson C.S."/>
            <person name="Walker B."/>
            <person name="Young S."/>
            <person name="Zeng Q."/>
            <person name="Gargeya S."/>
            <person name="Fitzgerald M."/>
            <person name="Haas B."/>
            <person name="Abouelleil A."/>
            <person name="Allen A.W."/>
            <person name="Alvarado L."/>
            <person name="Arachchi H.M."/>
            <person name="Berlin A.M."/>
            <person name="Chapman S.B."/>
            <person name="Gainer-Dewar J."/>
            <person name="Goldberg J."/>
            <person name="Griggs A."/>
            <person name="Gujja S."/>
            <person name="Hansen M."/>
            <person name="Howarth C."/>
            <person name="Imamovic A."/>
            <person name="Ireland A."/>
            <person name="Larimer J."/>
            <person name="McCowan C."/>
            <person name="Murphy C."/>
            <person name="Pearson M."/>
            <person name="Poon T.W."/>
            <person name="Priest M."/>
            <person name="Roberts A."/>
            <person name="Saif S."/>
            <person name="Shea T."/>
            <person name="Sisk P."/>
            <person name="Sykes S."/>
            <person name="Wortman J."/>
            <person name="Nusbaum C."/>
            <person name="Birren B."/>
        </authorList>
    </citation>
    <scope>NUCLEOTIDE SEQUENCE [LARGE SCALE GENOMIC DNA]</scope>
    <source>
        <strain evidence="2 3">P1976</strain>
    </source>
</reference>
<evidence type="ECO:0000313" key="3">
    <source>
        <dbReference type="Proteomes" id="UP000028582"/>
    </source>
</evidence>
<evidence type="ECO:0000256" key="1">
    <source>
        <dbReference type="SAM" id="MobiDB-lite"/>
    </source>
</evidence>
<proteinExistence type="predicted"/>
<feature type="compositionally biased region" description="Basic and acidic residues" evidence="1">
    <location>
        <begin position="115"/>
        <end position="131"/>
    </location>
</feature>
<comment type="caution">
    <text evidence="2">The sequence shown here is derived from an EMBL/GenBank/DDBJ whole genome shotgun (WGS) entry which is preliminary data.</text>
</comment>
<protein>
    <submittedName>
        <fullName evidence="2">Uncharacterized protein</fullName>
    </submittedName>
</protein>
<organism evidence="2 3">
    <name type="scientific">Phytophthora nicotianae P1976</name>
    <dbReference type="NCBI Taxonomy" id="1317066"/>
    <lineage>
        <taxon>Eukaryota</taxon>
        <taxon>Sar</taxon>
        <taxon>Stramenopiles</taxon>
        <taxon>Oomycota</taxon>
        <taxon>Peronosporomycetes</taxon>
        <taxon>Peronosporales</taxon>
        <taxon>Peronosporaceae</taxon>
        <taxon>Phytophthora</taxon>
    </lineage>
</organism>
<sequence length="354" mass="38654">MFVLEAVDGGALALVDVATKAELPFDEYVVVAGRMQSSRQLTCLGGRVKRDGKRRLLVVPLAQAQETHTPSVQVLDVGEVAVNFLQGVRACFPTLVKKNPMALATDDSDSDSEDEEKHKKQKHENDSAEATKAERIMAEAVEYMSQIRVKVLATLDDLFSAFQIADPTNVQTSLRDDPSVPKNCQLLCMDCPPLGTVGGGEHAAPSHSFSLSTSQPEPFNFGILFSEIATSNEKEQFLHIPVPRSPPLPAPGAQSEDYVQESFQDATILTFGAKRESTAHGGGKTCEEMVKNIRLRHASGTFCTLVLPTKTWDQVADEHKAFLPQICELRGELRLRRLMGNAPCGVPIELLLES</sequence>
<dbReference type="EMBL" id="ANJA01001512">
    <property type="protein sequence ID" value="ETO76693.1"/>
    <property type="molecule type" value="Genomic_DNA"/>
</dbReference>
<gene>
    <name evidence="2" type="ORF">F444_07959</name>
</gene>
<feature type="region of interest" description="Disordered" evidence="1">
    <location>
        <begin position="102"/>
        <end position="131"/>
    </location>
</feature>
<dbReference type="Proteomes" id="UP000028582">
    <property type="component" value="Unassembled WGS sequence"/>
</dbReference>
<accession>A0A081ACT2</accession>